<dbReference type="InterPro" id="IPR016471">
    <property type="entry name" value="Nicotinamide_PRibTrfase"/>
</dbReference>
<accession>A0A6M0CLA0</accession>
<dbReference type="Pfam" id="PF18127">
    <property type="entry name" value="NAMPT_N"/>
    <property type="match status" value="1"/>
</dbReference>
<dbReference type="CDD" id="cd01569">
    <property type="entry name" value="PBEF_like"/>
    <property type="match status" value="1"/>
</dbReference>
<evidence type="ECO:0000256" key="2">
    <source>
        <dbReference type="ARBA" id="ARBA00022642"/>
    </source>
</evidence>
<dbReference type="EMBL" id="JAABOQ010000002">
    <property type="protein sequence ID" value="NER16629.1"/>
    <property type="molecule type" value="Genomic_DNA"/>
</dbReference>
<dbReference type="AlphaFoldDB" id="A0A6M0CLA0"/>
<feature type="domain" description="Nicotinate/nicotinamide phosphoribosyltransferase" evidence="9">
    <location>
        <begin position="181"/>
        <end position="464"/>
    </location>
</feature>
<evidence type="ECO:0000256" key="3">
    <source>
        <dbReference type="ARBA" id="ARBA00022676"/>
    </source>
</evidence>
<dbReference type="SUPFAM" id="SSF51690">
    <property type="entry name" value="Nicotinate/Quinolinate PRTase C-terminal domain-like"/>
    <property type="match status" value="1"/>
</dbReference>
<gene>
    <name evidence="11" type="ORF">GWK10_05370</name>
</gene>
<keyword evidence="2" id="KW-0662">Pyridine nucleotide biosynthesis</keyword>
<protein>
    <recommendedName>
        <fullName evidence="7">Nicotinamide phosphoribosyltransferase</fullName>
        <ecNumber evidence="6">2.4.2.12</ecNumber>
    </recommendedName>
</protein>
<comment type="caution">
    <text evidence="11">The sequence shown here is derived from an EMBL/GenBank/DDBJ whole genome shotgun (WGS) entry which is preliminary data.</text>
</comment>
<evidence type="ECO:0000256" key="4">
    <source>
        <dbReference type="ARBA" id="ARBA00022679"/>
    </source>
</evidence>
<evidence type="ECO:0000313" key="11">
    <source>
        <dbReference type="EMBL" id="NER16629.1"/>
    </source>
</evidence>
<dbReference type="NCBIfam" id="NF006629">
    <property type="entry name" value="PRK09198.1"/>
    <property type="match status" value="1"/>
</dbReference>
<dbReference type="RefSeq" id="WP_164029973.1">
    <property type="nucleotide sequence ID" value="NZ_JAABOQ010000002.1"/>
</dbReference>
<evidence type="ECO:0000256" key="5">
    <source>
        <dbReference type="ARBA" id="ARBA00035007"/>
    </source>
</evidence>
<sequence length="486" mass="54893">MNPLLLTDGYKLGHKEQYPEGTTLVYSNWTPRKSRMKGVDEVVFFGLQYFIKEYLIKQFNDEFFGQPKEMVVKEYKKYVDNYLGIDYDVSHISALHDLGYLPIEIKAIEEGSAVPLRVPMFTIVNTLPEFFWLTNYLETLLSTIIWQPCTSATIAKRYRTILNKYAQETDIRNMDFVTWQGHDFSMRGMSGTESSILSGMGHALSFSGSDTLPVAKTLEEYYNADITKELVIGSVNATEHSVMCAGSKDDEIGTFRRLLKTYPSGILSVVSDTWDLWKVLTEYLPILKNEILGRDGKLVIRPDSGNPVDIICGFKHENPSISKGVIELLWDAFGGTINSQGYKVLNPKIGAIYGDSITIERATQICERLKEKGFATTNIVLGIGSFTYQYNTRDTFGFAMKATYVEVNGEGREIFKDPVTDDGTKKSAKGLITLFEVDGIVNFKDQVTPQEEEQGNLKTVFRNGKLLVEDSLTEIRKRIQHDNSLT</sequence>
<reference evidence="11 12" key="1">
    <citation type="submission" date="2020-01" db="EMBL/GenBank/DDBJ databases">
        <title>Spongiivirga citrea KCTC 32990T.</title>
        <authorList>
            <person name="Wang G."/>
        </authorList>
    </citation>
    <scope>NUCLEOTIDE SEQUENCE [LARGE SCALE GENOMIC DNA]</scope>
    <source>
        <strain evidence="11 12">KCTC 32990</strain>
    </source>
</reference>
<feature type="domain" description="Nicotinamide phosphoribosyltransferase N-terminal" evidence="10">
    <location>
        <begin position="4"/>
        <end position="105"/>
    </location>
</feature>
<dbReference type="GO" id="GO:0009435">
    <property type="term" value="P:NAD+ biosynthetic process"/>
    <property type="evidence" value="ECO:0007669"/>
    <property type="project" value="InterPro"/>
</dbReference>
<dbReference type="InterPro" id="IPR013785">
    <property type="entry name" value="Aldolase_TIM"/>
</dbReference>
<dbReference type="PIRSF" id="PIRSF005943">
    <property type="entry name" value="NMPRT"/>
    <property type="match status" value="1"/>
</dbReference>
<evidence type="ECO:0000256" key="7">
    <source>
        <dbReference type="ARBA" id="ARBA00035036"/>
    </source>
</evidence>
<dbReference type="Proteomes" id="UP000474296">
    <property type="component" value="Unassembled WGS sequence"/>
</dbReference>
<keyword evidence="4 11" id="KW-0808">Transferase</keyword>
<dbReference type="InterPro" id="IPR036068">
    <property type="entry name" value="Nicotinate_pribotase-like_C"/>
</dbReference>
<keyword evidence="11" id="KW-0436">Ligase</keyword>
<dbReference type="GO" id="GO:0047280">
    <property type="term" value="F:nicotinamide phosphoribosyltransferase activity"/>
    <property type="evidence" value="ECO:0007669"/>
    <property type="project" value="UniProtKB-EC"/>
</dbReference>
<comment type="pathway">
    <text evidence="5">Cofactor biosynthesis; NAD(+) biosynthesis; nicotinamide D-ribonucleotide from 5-phospho-alpha-D-ribose 1-diphosphate and nicotinamide: step 1/1.</text>
</comment>
<keyword evidence="12" id="KW-1185">Reference proteome</keyword>
<dbReference type="InterPro" id="IPR041529">
    <property type="entry name" value="DUF5598"/>
</dbReference>
<dbReference type="Pfam" id="PF04095">
    <property type="entry name" value="NAPRTase"/>
    <property type="match status" value="1"/>
</dbReference>
<comment type="catalytic activity">
    <reaction evidence="8">
        <text>beta-nicotinamide D-ribonucleotide + diphosphate = 5-phospho-alpha-D-ribose 1-diphosphate + nicotinamide + H(+)</text>
        <dbReference type="Rhea" id="RHEA:16149"/>
        <dbReference type="ChEBI" id="CHEBI:14649"/>
        <dbReference type="ChEBI" id="CHEBI:15378"/>
        <dbReference type="ChEBI" id="CHEBI:17154"/>
        <dbReference type="ChEBI" id="CHEBI:33019"/>
        <dbReference type="ChEBI" id="CHEBI:58017"/>
        <dbReference type="EC" id="2.4.2.12"/>
    </reaction>
    <physiologicalReaction direction="right-to-left" evidence="8">
        <dbReference type="Rhea" id="RHEA:16151"/>
    </physiologicalReaction>
</comment>
<evidence type="ECO:0000256" key="6">
    <source>
        <dbReference type="ARBA" id="ARBA00035024"/>
    </source>
</evidence>
<evidence type="ECO:0000313" key="12">
    <source>
        <dbReference type="Proteomes" id="UP000474296"/>
    </source>
</evidence>
<dbReference type="InterPro" id="IPR041525">
    <property type="entry name" value="N/Namide_PRibTrfase"/>
</dbReference>
<evidence type="ECO:0000259" key="10">
    <source>
        <dbReference type="Pfam" id="PF18127"/>
    </source>
</evidence>
<dbReference type="GO" id="GO:0016874">
    <property type="term" value="F:ligase activity"/>
    <property type="evidence" value="ECO:0007669"/>
    <property type="project" value="UniProtKB-KW"/>
</dbReference>
<proteinExistence type="inferred from homology"/>
<dbReference type="PANTHER" id="PTHR43816">
    <property type="entry name" value="NICOTINAMIDE PHOSPHORIBOSYLTRANSFERASE"/>
    <property type="match status" value="1"/>
</dbReference>
<comment type="similarity">
    <text evidence="1">Belongs to the NAPRTase family.</text>
</comment>
<keyword evidence="3 11" id="KW-0328">Glycosyltransferase</keyword>
<evidence type="ECO:0000259" key="9">
    <source>
        <dbReference type="Pfam" id="PF04095"/>
    </source>
</evidence>
<evidence type="ECO:0000256" key="8">
    <source>
        <dbReference type="ARBA" id="ARBA00047835"/>
    </source>
</evidence>
<organism evidence="11 12">
    <name type="scientific">Spongiivirga citrea</name>
    <dbReference type="NCBI Taxonomy" id="1481457"/>
    <lineage>
        <taxon>Bacteria</taxon>
        <taxon>Pseudomonadati</taxon>
        <taxon>Bacteroidota</taxon>
        <taxon>Flavobacteriia</taxon>
        <taxon>Flavobacteriales</taxon>
        <taxon>Flavobacteriaceae</taxon>
        <taxon>Spongiivirga</taxon>
    </lineage>
</organism>
<dbReference type="PANTHER" id="PTHR43816:SF1">
    <property type="entry name" value="NICOTINAMIDE PHOSPHORIBOSYLTRANSFERASE"/>
    <property type="match status" value="1"/>
</dbReference>
<name>A0A6M0CLA0_9FLAO</name>
<dbReference type="Gene3D" id="3.20.20.70">
    <property type="entry name" value="Aldolase class I"/>
    <property type="match status" value="1"/>
</dbReference>
<evidence type="ECO:0000256" key="1">
    <source>
        <dbReference type="ARBA" id="ARBA00010897"/>
    </source>
</evidence>
<dbReference type="EC" id="2.4.2.12" evidence="6"/>